<evidence type="ECO:0000256" key="7">
    <source>
        <dbReference type="ARBA" id="ARBA00022989"/>
    </source>
</evidence>
<dbReference type="GO" id="GO:0005298">
    <property type="term" value="F:proline:sodium symporter activity"/>
    <property type="evidence" value="ECO:0007669"/>
    <property type="project" value="UniProtKB-UniRule"/>
</dbReference>
<feature type="transmembrane region" description="Helical" evidence="16">
    <location>
        <begin position="6"/>
        <end position="24"/>
    </location>
</feature>
<feature type="transmembrane region" description="Helical" evidence="16">
    <location>
        <begin position="242"/>
        <end position="265"/>
    </location>
</feature>
<dbReference type="InterPro" id="IPR038377">
    <property type="entry name" value="Na/Glc_symporter_sf"/>
</dbReference>
<dbReference type="GO" id="GO:0015824">
    <property type="term" value="P:proline transport"/>
    <property type="evidence" value="ECO:0007669"/>
    <property type="project" value="UniProtKB-UniRule"/>
</dbReference>
<feature type="transmembrane region" description="Helical" evidence="16">
    <location>
        <begin position="318"/>
        <end position="343"/>
    </location>
</feature>
<feature type="transmembrane region" description="Helical" evidence="16">
    <location>
        <begin position="159"/>
        <end position="180"/>
    </location>
</feature>
<evidence type="ECO:0000256" key="13">
    <source>
        <dbReference type="ARBA" id="ARBA00067214"/>
    </source>
</evidence>
<feature type="transmembrane region" description="Helical" evidence="16">
    <location>
        <begin position="376"/>
        <end position="396"/>
    </location>
</feature>
<keyword evidence="10 16" id="KW-0472">Membrane</keyword>
<comment type="catalytic activity">
    <reaction evidence="12">
        <text>L-proline(in) + Na(+)(in) = L-proline(out) + Na(+)(out)</text>
        <dbReference type="Rhea" id="RHEA:28967"/>
        <dbReference type="ChEBI" id="CHEBI:29101"/>
        <dbReference type="ChEBI" id="CHEBI:60039"/>
    </reaction>
</comment>
<evidence type="ECO:0000256" key="1">
    <source>
        <dbReference type="ARBA" id="ARBA00004651"/>
    </source>
</evidence>
<dbReference type="NCBIfam" id="TIGR00813">
    <property type="entry name" value="sss"/>
    <property type="match status" value="1"/>
</dbReference>
<evidence type="ECO:0000256" key="12">
    <source>
        <dbReference type="ARBA" id="ARBA00033708"/>
    </source>
</evidence>
<dbReference type="FunFam" id="1.20.1730.10:FF:000002">
    <property type="entry name" value="Sodium/proline symporter"/>
    <property type="match status" value="1"/>
</dbReference>
<feature type="transmembrane region" description="Helical" evidence="16">
    <location>
        <begin position="65"/>
        <end position="87"/>
    </location>
</feature>
<evidence type="ECO:0000313" key="18">
    <source>
        <dbReference type="Proteomes" id="UP000287996"/>
    </source>
</evidence>
<dbReference type="NCBIfam" id="TIGR02121">
    <property type="entry name" value="Na_Pro_sym"/>
    <property type="match status" value="1"/>
</dbReference>
<evidence type="ECO:0000256" key="5">
    <source>
        <dbReference type="ARBA" id="ARBA00022692"/>
    </source>
</evidence>
<dbReference type="CDD" id="cd11475">
    <property type="entry name" value="SLC5sbd_PutP"/>
    <property type="match status" value="1"/>
</dbReference>
<evidence type="ECO:0000256" key="6">
    <source>
        <dbReference type="ARBA" id="ARBA00022847"/>
    </source>
</evidence>
<accession>A0A432ZRY4</accession>
<evidence type="ECO:0000256" key="8">
    <source>
        <dbReference type="ARBA" id="ARBA00023053"/>
    </source>
</evidence>
<evidence type="ECO:0000256" key="10">
    <source>
        <dbReference type="ARBA" id="ARBA00023136"/>
    </source>
</evidence>
<keyword evidence="16" id="KW-0029">Amino-acid transport</keyword>
<evidence type="ECO:0000256" key="9">
    <source>
        <dbReference type="ARBA" id="ARBA00023065"/>
    </source>
</evidence>
<sequence>METGTLISLALYFIAMLGIGLYAYKKSTDDVSGYMLGGRGLGPAVTALSAGASDMSGWMLMGLPGAIYIAGISQLWIAVGLLIGAYLNYIIVAPRLRTYTEVANDSITIPDYFANRFDDRKRHLRLFSSVVIIIFFTLYTSASLVAGGKLFDSSFGMDYSTGLWVTAGVVCAYTLFGGFLAVSMTDFVQGCIMFVALVMVPIVAYIHLGGISSVNEQVSAINPDYLKFFTDASVSDPLLKNISILGVISLLAWGLGYFGQPHIIVRFMAIRSVRDIKKARRIGISWMFVSIIGAMATGFVGIAYVAETKMTLSDPETIFIIFSQFLFHPLIGGFLLAAILAAIMSTISSQLLVTSSSLTEDFYKAFLHKDASQKELVFVGRISVLVVSLVAIALAWNPQNTILTLVSNAWAGFGAAFGPVIILSLFWKRMNRQGAMAGMLVGAATVLFWIYGPVMIDGHPLSAYLYEIVPGFILSTIAVVVVSRMTEAPNKDLQDTFEEMERVIETHAK</sequence>
<evidence type="ECO:0000256" key="3">
    <source>
        <dbReference type="ARBA" id="ARBA00022448"/>
    </source>
</evidence>
<dbReference type="InterPro" id="IPR018212">
    <property type="entry name" value="Na/solute_symporter_CS"/>
</dbReference>
<evidence type="ECO:0000256" key="16">
    <source>
        <dbReference type="RuleBase" id="RU366012"/>
    </source>
</evidence>
<reference evidence="17 18" key="1">
    <citation type="journal article" date="2011" name="Front. Microbiol.">
        <title>Genomic signatures of strain selection and enhancement in Bacillus atrophaeus var. globigii, a historical biowarfare simulant.</title>
        <authorList>
            <person name="Gibbons H.S."/>
            <person name="Broomall S.M."/>
            <person name="McNew L.A."/>
            <person name="Daligault H."/>
            <person name="Chapman C."/>
            <person name="Bruce D."/>
            <person name="Karavis M."/>
            <person name="Krepps M."/>
            <person name="McGregor P.A."/>
            <person name="Hong C."/>
            <person name="Park K.H."/>
            <person name="Akmal A."/>
            <person name="Feldman A."/>
            <person name="Lin J.S."/>
            <person name="Chang W.E."/>
            <person name="Higgs B.W."/>
            <person name="Demirev P."/>
            <person name="Lindquist J."/>
            <person name="Liem A."/>
            <person name="Fochler E."/>
            <person name="Read T.D."/>
            <person name="Tapia R."/>
            <person name="Johnson S."/>
            <person name="Bishop-Lilly K.A."/>
            <person name="Detter C."/>
            <person name="Han C."/>
            <person name="Sozhamannan S."/>
            <person name="Rosenzweig C.N."/>
            <person name="Skowronski E.W."/>
        </authorList>
    </citation>
    <scope>NUCLEOTIDE SEQUENCE [LARGE SCALE GENOMIC DNA]</scope>
    <source>
        <strain evidence="17 18">CC-PW-9</strain>
    </source>
</reference>
<evidence type="ECO:0000256" key="11">
    <source>
        <dbReference type="ARBA" id="ARBA00023201"/>
    </source>
</evidence>
<comment type="function">
    <text evidence="16">Catalyzes the sodium-dependent uptake of extracellular L-proline.</text>
</comment>
<dbReference type="GO" id="GO:0015193">
    <property type="term" value="F:L-proline transmembrane transporter activity"/>
    <property type="evidence" value="ECO:0007669"/>
    <property type="project" value="TreeGrafter"/>
</dbReference>
<feature type="transmembrane region" description="Helical" evidence="16">
    <location>
        <begin position="402"/>
        <end position="427"/>
    </location>
</feature>
<evidence type="ECO:0000313" key="17">
    <source>
        <dbReference type="EMBL" id="RUO80622.1"/>
    </source>
</evidence>
<keyword evidence="4" id="KW-1003">Cell membrane</keyword>
<evidence type="ECO:0000256" key="14">
    <source>
        <dbReference type="ARBA" id="ARBA00082709"/>
    </source>
</evidence>
<name>A0A432ZRY4_9GAMM</name>
<dbReference type="InterPro" id="IPR011851">
    <property type="entry name" value="Na/Pro_symporter"/>
</dbReference>
<keyword evidence="3 16" id="KW-0813">Transport</keyword>
<feature type="transmembrane region" description="Helical" evidence="16">
    <location>
        <begin position="187"/>
        <end position="208"/>
    </location>
</feature>
<comment type="subcellular location">
    <subcellularLocation>
        <location evidence="16">Cell inner membrane</location>
        <topology evidence="16">Multi-pass membrane protein</topology>
    </subcellularLocation>
    <subcellularLocation>
        <location evidence="1">Cell membrane</location>
        <topology evidence="1">Multi-pass membrane protein</topology>
    </subcellularLocation>
</comment>
<dbReference type="Pfam" id="PF00474">
    <property type="entry name" value="SSF"/>
    <property type="match status" value="1"/>
</dbReference>
<dbReference type="InterPro" id="IPR050277">
    <property type="entry name" value="Sodium:Solute_Symporter"/>
</dbReference>
<organism evidence="17 18">
    <name type="scientific">Idiomarina tyrosinivorans</name>
    <dbReference type="NCBI Taxonomy" id="1445662"/>
    <lineage>
        <taxon>Bacteria</taxon>
        <taxon>Pseudomonadati</taxon>
        <taxon>Pseudomonadota</taxon>
        <taxon>Gammaproteobacteria</taxon>
        <taxon>Alteromonadales</taxon>
        <taxon>Idiomarinaceae</taxon>
        <taxon>Idiomarina</taxon>
    </lineage>
</organism>
<dbReference type="PANTHER" id="PTHR48086">
    <property type="entry name" value="SODIUM/PROLINE SYMPORTER-RELATED"/>
    <property type="match status" value="1"/>
</dbReference>
<dbReference type="RefSeq" id="WP_126841683.1">
    <property type="nucleotide sequence ID" value="NZ_PIQH01000004.1"/>
</dbReference>
<dbReference type="Proteomes" id="UP000287996">
    <property type="component" value="Unassembled WGS sequence"/>
</dbReference>
<keyword evidence="7 16" id="KW-1133">Transmembrane helix</keyword>
<evidence type="ECO:0000256" key="2">
    <source>
        <dbReference type="ARBA" id="ARBA00006434"/>
    </source>
</evidence>
<keyword evidence="11 16" id="KW-0739">Sodium transport</keyword>
<evidence type="ECO:0000256" key="15">
    <source>
        <dbReference type="RuleBase" id="RU362091"/>
    </source>
</evidence>
<dbReference type="GO" id="GO:0005886">
    <property type="term" value="C:plasma membrane"/>
    <property type="evidence" value="ECO:0007669"/>
    <property type="project" value="UniProtKB-SubCell"/>
</dbReference>
<dbReference type="GO" id="GO:0031402">
    <property type="term" value="F:sodium ion binding"/>
    <property type="evidence" value="ECO:0007669"/>
    <property type="project" value="UniProtKB-UniRule"/>
</dbReference>
<keyword evidence="5 16" id="KW-0812">Transmembrane</keyword>
<comment type="similarity">
    <text evidence="2 15">Belongs to the sodium:solute symporter (SSF) (TC 2.A.21) family.</text>
</comment>
<proteinExistence type="inferred from homology"/>
<feature type="transmembrane region" description="Helical" evidence="16">
    <location>
        <begin position="463"/>
        <end position="482"/>
    </location>
</feature>
<dbReference type="PROSITE" id="PS50283">
    <property type="entry name" value="NA_SOLUT_SYMP_3"/>
    <property type="match status" value="1"/>
</dbReference>
<keyword evidence="6 16" id="KW-0769">Symport</keyword>
<gene>
    <name evidence="17" type="primary">putP</name>
    <name evidence="17" type="ORF">CWI84_06065</name>
</gene>
<feature type="transmembrane region" description="Helical" evidence="16">
    <location>
        <begin position="36"/>
        <end position="53"/>
    </location>
</feature>
<keyword evidence="9 16" id="KW-0406">Ion transport</keyword>
<dbReference type="PROSITE" id="PS00457">
    <property type="entry name" value="NA_SOLUT_SYMP_2"/>
    <property type="match status" value="1"/>
</dbReference>
<dbReference type="Gene3D" id="1.20.1730.10">
    <property type="entry name" value="Sodium/glucose cotransporter"/>
    <property type="match status" value="1"/>
</dbReference>
<dbReference type="OrthoDB" id="9789704at2"/>
<dbReference type="PROSITE" id="PS00456">
    <property type="entry name" value="NA_SOLUT_SYMP_1"/>
    <property type="match status" value="1"/>
</dbReference>
<evidence type="ECO:0000256" key="4">
    <source>
        <dbReference type="ARBA" id="ARBA00022475"/>
    </source>
</evidence>
<protein>
    <recommendedName>
        <fullName evidence="13 16">Sodium/proline symporter</fullName>
    </recommendedName>
    <alternativeName>
        <fullName evidence="14 16">Proline permease</fullName>
    </alternativeName>
</protein>
<feature type="transmembrane region" description="Helical" evidence="16">
    <location>
        <begin position="434"/>
        <end position="451"/>
    </location>
</feature>
<keyword evidence="16" id="KW-0997">Cell inner membrane</keyword>
<dbReference type="AlphaFoldDB" id="A0A432ZRY4"/>
<dbReference type="PANTHER" id="PTHR48086:SF3">
    <property type="entry name" value="SODIUM_PROLINE SYMPORTER"/>
    <property type="match status" value="1"/>
</dbReference>
<keyword evidence="8 16" id="KW-0915">Sodium</keyword>
<dbReference type="EMBL" id="PIQH01000004">
    <property type="protein sequence ID" value="RUO80622.1"/>
    <property type="molecule type" value="Genomic_DNA"/>
</dbReference>
<keyword evidence="18" id="KW-1185">Reference proteome</keyword>
<dbReference type="InterPro" id="IPR001734">
    <property type="entry name" value="Na/solute_symporter"/>
</dbReference>
<feature type="transmembrane region" description="Helical" evidence="16">
    <location>
        <begin position="286"/>
        <end position="306"/>
    </location>
</feature>
<feature type="transmembrane region" description="Helical" evidence="16">
    <location>
        <begin position="126"/>
        <end position="147"/>
    </location>
</feature>
<comment type="caution">
    <text evidence="17">The sequence shown here is derived from an EMBL/GenBank/DDBJ whole genome shotgun (WGS) entry which is preliminary data.</text>
</comment>